<dbReference type="Proteomes" id="UP000257200">
    <property type="component" value="Unplaced"/>
</dbReference>
<reference evidence="6" key="1">
    <citation type="submission" date="2025-08" db="UniProtKB">
        <authorList>
            <consortium name="Ensembl"/>
        </authorList>
    </citation>
    <scope>IDENTIFICATION</scope>
</reference>
<evidence type="ECO:0000313" key="7">
    <source>
        <dbReference type="Proteomes" id="UP000257200"/>
    </source>
</evidence>
<dbReference type="GO" id="GO:0008270">
    <property type="term" value="F:zinc ion binding"/>
    <property type="evidence" value="ECO:0007669"/>
    <property type="project" value="UniProtKB-KW"/>
</dbReference>
<dbReference type="SUPFAM" id="SSF57850">
    <property type="entry name" value="RING/U-box"/>
    <property type="match status" value="2"/>
</dbReference>
<keyword evidence="3" id="KW-0862">Zinc</keyword>
<evidence type="ECO:0000313" key="6">
    <source>
        <dbReference type="Ensembl" id="ENSAPOP00000015622.1"/>
    </source>
</evidence>
<name>A0A3Q1FIB8_9TELE</name>
<dbReference type="Pfam" id="PF13639">
    <property type="entry name" value="zf-RING_2"/>
    <property type="match status" value="1"/>
</dbReference>
<keyword evidence="2 4" id="KW-0863">Zinc-finger</keyword>
<accession>A0A3Q1FIB8</accession>
<reference evidence="6" key="2">
    <citation type="submission" date="2025-09" db="UniProtKB">
        <authorList>
            <consortium name="Ensembl"/>
        </authorList>
    </citation>
    <scope>IDENTIFICATION</scope>
</reference>
<dbReference type="GO" id="GO:0061630">
    <property type="term" value="F:ubiquitin protein ligase activity"/>
    <property type="evidence" value="ECO:0007669"/>
    <property type="project" value="InterPro"/>
</dbReference>
<dbReference type="SMART" id="SM00184">
    <property type="entry name" value="RING"/>
    <property type="match status" value="2"/>
</dbReference>
<feature type="domain" description="RING-type" evidence="5">
    <location>
        <begin position="113"/>
        <end position="164"/>
    </location>
</feature>
<organism evidence="6 7">
    <name type="scientific">Acanthochromis polyacanthus</name>
    <name type="common">spiny chromis</name>
    <dbReference type="NCBI Taxonomy" id="80966"/>
    <lineage>
        <taxon>Eukaryota</taxon>
        <taxon>Metazoa</taxon>
        <taxon>Chordata</taxon>
        <taxon>Craniata</taxon>
        <taxon>Vertebrata</taxon>
        <taxon>Euteleostomi</taxon>
        <taxon>Actinopterygii</taxon>
        <taxon>Neopterygii</taxon>
        <taxon>Teleostei</taxon>
        <taxon>Neoteleostei</taxon>
        <taxon>Acanthomorphata</taxon>
        <taxon>Ovalentaria</taxon>
        <taxon>Pomacentridae</taxon>
        <taxon>Acanthochromis</taxon>
    </lineage>
</organism>
<evidence type="ECO:0000256" key="1">
    <source>
        <dbReference type="ARBA" id="ARBA00022723"/>
    </source>
</evidence>
<dbReference type="GeneTree" id="ENSGT00390000006826"/>
<dbReference type="Gene3D" id="3.30.40.10">
    <property type="entry name" value="Zinc/RING finger domain, C3HC4 (zinc finger)"/>
    <property type="match status" value="2"/>
</dbReference>
<dbReference type="InterPro" id="IPR001841">
    <property type="entry name" value="Znf_RING"/>
</dbReference>
<dbReference type="PANTHER" id="PTHR21540">
    <property type="entry name" value="RING FINGER AND SWIM DOMAIN-CONTAINING PROTEIN 2"/>
    <property type="match status" value="1"/>
</dbReference>
<evidence type="ECO:0000256" key="3">
    <source>
        <dbReference type="ARBA" id="ARBA00022833"/>
    </source>
</evidence>
<protein>
    <submittedName>
        <fullName evidence="6">Zinc finger, SWIM-type containing 2</fullName>
    </submittedName>
</protein>
<dbReference type="CDD" id="cd16494">
    <property type="entry name" value="RING-CH-C4HC3_ZSWM2"/>
    <property type="match status" value="1"/>
</dbReference>
<proteinExistence type="predicted"/>
<sequence>MLRRTVWRNTVSDAVSLHQDEALSTTMFLLKSYGPTGFLLREEGEARSFKVNPSACCFLMSDQRRHSFQRGLMERQIFELLHGLHQTEAQRTEFEPSAEGRVYRKAINAQDVCPICQEDLLERKQPVSYCRFGCGNNIHISCMKVWAEHQKRNQDQTVKCPLYREDFSSLKLLQEQLKNAANCRICPVTGKCFQYFYLCEDCAEKRCQPQHPLASRTLSDISENMFSNVPPPVLSVVLLAADPLPDVVLKCLPAVRLRSGSRLLDEGQQCRIGLQSFILGQHVQTLPCRHQFHSDCVDQILQKSNSCPVDGYVIYNPLTWRSSQRKASCLSSDSKKPESTLKDTQKLTDRFLDLCASAADCESNQTGSSSFHRLSA</sequence>
<dbReference type="InterPro" id="IPR039903">
    <property type="entry name" value="Zswim2"/>
</dbReference>
<keyword evidence="7" id="KW-1185">Reference proteome</keyword>
<dbReference type="PROSITE" id="PS50089">
    <property type="entry name" value="ZF_RING_2"/>
    <property type="match status" value="2"/>
</dbReference>
<evidence type="ECO:0000256" key="4">
    <source>
        <dbReference type="PROSITE-ProRule" id="PRU00175"/>
    </source>
</evidence>
<dbReference type="Ensembl" id="ENSAPOT00000024367.1">
    <property type="protein sequence ID" value="ENSAPOP00000015622.1"/>
    <property type="gene ID" value="ENSAPOG00000018703.1"/>
</dbReference>
<evidence type="ECO:0000256" key="2">
    <source>
        <dbReference type="ARBA" id="ARBA00022771"/>
    </source>
</evidence>
<dbReference type="InterPro" id="IPR013083">
    <property type="entry name" value="Znf_RING/FYVE/PHD"/>
</dbReference>
<evidence type="ECO:0000259" key="5">
    <source>
        <dbReference type="PROSITE" id="PS50089"/>
    </source>
</evidence>
<keyword evidence="1" id="KW-0479">Metal-binding</keyword>
<dbReference type="PANTHER" id="PTHR21540:SF3">
    <property type="entry name" value="E3 UBIQUITIN-PROTEIN LIGASE ZSWIM2"/>
    <property type="match status" value="1"/>
</dbReference>
<dbReference type="AlphaFoldDB" id="A0A3Q1FIB8"/>
<feature type="domain" description="RING-type" evidence="5">
    <location>
        <begin position="270"/>
        <end position="310"/>
    </location>
</feature>